<dbReference type="InterPro" id="IPR050250">
    <property type="entry name" value="Macrolide_Exporter_MacB"/>
</dbReference>
<feature type="transmembrane region" description="Helical" evidence="7">
    <location>
        <begin position="334"/>
        <end position="363"/>
    </location>
</feature>
<reference evidence="10" key="1">
    <citation type="submission" date="2018-12" db="EMBL/GenBank/DDBJ databases">
        <title>Tengunoibacter tsumagoiensis gen. nov., sp. nov., Dictyobacter kobayashii sp. nov., D. alpinus sp. nov., and D. joshuensis sp. nov. and description of Dictyobacteraceae fam. nov. within the order Ktedonobacterales isolated from Tengu-no-mugimeshi.</title>
        <authorList>
            <person name="Wang C.M."/>
            <person name="Zheng Y."/>
            <person name="Sakai Y."/>
            <person name="Toyoda A."/>
            <person name="Minakuchi Y."/>
            <person name="Abe K."/>
            <person name="Yokota A."/>
            <person name="Yabe S."/>
        </authorList>
    </citation>
    <scope>NUCLEOTIDE SEQUENCE [LARGE SCALE GENOMIC DNA]</scope>
    <source>
        <strain evidence="10">Uno3</strain>
    </source>
</reference>
<evidence type="ECO:0000313" key="9">
    <source>
        <dbReference type="EMBL" id="GCE12913.1"/>
    </source>
</evidence>
<comment type="subcellular location">
    <subcellularLocation>
        <location evidence="1">Cell membrane</location>
        <topology evidence="1">Multi-pass membrane protein</topology>
    </subcellularLocation>
</comment>
<keyword evidence="4 7" id="KW-1133">Transmembrane helix</keyword>
<evidence type="ECO:0000256" key="6">
    <source>
        <dbReference type="ARBA" id="ARBA00038076"/>
    </source>
</evidence>
<evidence type="ECO:0000256" key="2">
    <source>
        <dbReference type="ARBA" id="ARBA00022475"/>
    </source>
</evidence>
<feature type="domain" description="ABC3 transporter permease C-terminal" evidence="8">
    <location>
        <begin position="845"/>
        <end position="970"/>
    </location>
</feature>
<dbReference type="GO" id="GO:0022857">
    <property type="term" value="F:transmembrane transporter activity"/>
    <property type="evidence" value="ECO:0007669"/>
    <property type="project" value="TreeGrafter"/>
</dbReference>
<feature type="transmembrane region" description="Helical" evidence="7">
    <location>
        <begin position="486"/>
        <end position="506"/>
    </location>
</feature>
<evidence type="ECO:0000313" key="10">
    <source>
        <dbReference type="Proteomes" id="UP000287352"/>
    </source>
</evidence>
<feature type="transmembrane region" description="Helical" evidence="7">
    <location>
        <begin position="583"/>
        <end position="602"/>
    </location>
</feature>
<organism evidence="9 10">
    <name type="scientific">Tengunoibacter tsumagoiensis</name>
    <dbReference type="NCBI Taxonomy" id="2014871"/>
    <lineage>
        <taxon>Bacteria</taxon>
        <taxon>Bacillati</taxon>
        <taxon>Chloroflexota</taxon>
        <taxon>Ktedonobacteria</taxon>
        <taxon>Ktedonobacterales</taxon>
        <taxon>Dictyobacteraceae</taxon>
        <taxon>Tengunoibacter</taxon>
    </lineage>
</organism>
<evidence type="ECO:0000256" key="3">
    <source>
        <dbReference type="ARBA" id="ARBA00022692"/>
    </source>
</evidence>
<gene>
    <name evidence="9" type="ORF">KTT_27720</name>
</gene>
<name>A0A402A1A5_9CHLR</name>
<comment type="similarity">
    <text evidence="6">Belongs to the ABC-4 integral membrane protein family.</text>
</comment>
<comment type="caution">
    <text evidence="9">The sequence shown here is derived from an EMBL/GenBank/DDBJ whole genome shotgun (WGS) entry which is preliminary data.</text>
</comment>
<protein>
    <recommendedName>
        <fullName evidence="8">ABC3 transporter permease C-terminal domain-containing protein</fullName>
    </recommendedName>
</protein>
<keyword evidence="5 7" id="KW-0472">Membrane</keyword>
<evidence type="ECO:0000256" key="7">
    <source>
        <dbReference type="SAM" id="Phobius"/>
    </source>
</evidence>
<feature type="transmembrane region" description="Helical" evidence="7">
    <location>
        <begin position="897"/>
        <end position="924"/>
    </location>
</feature>
<evidence type="ECO:0000256" key="1">
    <source>
        <dbReference type="ARBA" id="ARBA00004651"/>
    </source>
</evidence>
<dbReference type="GO" id="GO:0005886">
    <property type="term" value="C:plasma membrane"/>
    <property type="evidence" value="ECO:0007669"/>
    <property type="project" value="UniProtKB-SubCell"/>
</dbReference>
<keyword evidence="2" id="KW-1003">Cell membrane</keyword>
<evidence type="ECO:0000256" key="4">
    <source>
        <dbReference type="ARBA" id="ARBA00022989"/>
    </source>
</evidence>
<dbReference type="Pfam" id="PF02687">
    <property type="entry name" value="FtsX"/>
    <property type="match status" value="2"/>
</dbReference>
<dbReference type="RefSeq" id="WP_126580494.1">
    <property type="nucleotide sequence ID" value="NZ_BIFR01000001.1"/>
</dbReference>
<dbReference type="PANTHER" id="PTHR30572">
    <property type="entry name" value="MEMBRANE COMPONENT OF TRANSPORTER-RELATED"/>
    <property type="match status" value="1"/>
</dbReference>
<keyword evidence="3 7" id="KW-0812">Transmembrane</keyword>
<evidence type="ECO:0000259" key="8">
    <source>
        <dbReference type="Pfam" id="PF02687"/>
    </source>
</evidence>
<feature type="domain" description="ABC3 transporter permease C-terminal" evidence="8">
    <location>
        <begin position="342"/>
        <end position="465"/>
    </location>
</feature>
<feature type="transmembrane region" description="Helical" evidence="7">
    <location>
        <begin position="944"/>
        <end position="972"/>
    </location>
</feature>
<dbReference type="PANTHER" id="PTHR30572:SF4">
    <property type="entry name" value="ABC TRANSPORTER PERMEASE YTRF"/>
    <property type="match status" value="1"/>
</dbReference>
<dbReference type="AlphaFoldDB" id="A0A402A1A5"/>
<proteinExistence type="inferred from homology"/>
<feature type="transmembrane region" description="Helical" evidence="7">
    <location>
        <begin position="840"/>
        <end position="861"/>
    </location>
</feature>
<feature type="transmembrane region" description="Helical" evidence="7">
    <location>
        <begin position="442"/>
        <end position="465"/>
    </location>
</feature>
<dbReference type="Proteomes" id="UP000287352">
    <property type="component" value="Unassembled WGS sequence"/>
</dbReference>
<feature type="transmembrane region" description="Helical" evidence="7">
    <location>
        <begin position="383"/>
        <end position="405"/>
    </location>
</feature>
<dbReference type="OrthoDB" id="135040at2"/>
<feature type="transmembrane region" description="Helical" evidence="7">
    <location>
        <begin position="526"/>
        <end position="547"/>
    </location>
</feature>
<dbReference type="EMBL" id="BIFR01000001">
    <property type="protein sequence ID" value="GCE12913.1"/>
    <property type="molecule type" value="Genomic_DNA"/>
</dbReference>
<accession>A0A402A1A5</accession>
<sequence>MAATPIVLPHRRSLALIPGIVRLSLWRFAQTWRFLFITWSGLLAMVILVCALPLFSRVAISADLRSLASTTPDGPDLQVHVGSTHITDTQVQDAAHQVDQILHQGAISPYLREAPQFFITTSALTLQNTSSQSQNLLTIVGSDLTQSTSHLTMVQGRLPQKTTDESIEVALPEITATAFHLQVGSTLQAHFPVLSDTAVWTIHVVGLIAPAATTDTYWSAPRLFGSQSINGGGPTIYNALADRAILQAKSNSIQIDDGSGGARKKGLFADAFHFIWSYPFDLSHLDADMITQIAQQLDHLPTQLQDTFQQPDLPFAFPTGSLFQQLRSYNQQMIVLQIVSTILLLMTLALILFLVSILSNLLVERQTPVIATLRSRGATRQHIFGTFATQGVILSLAALLIGPWLSIVLVRLIAQALLTPANQQALHVITDQPLQSLLNIKWYALFAIMVALGVMLLAIHRASTLDIVLLRRESSQTRRVPFWRRLNLDLLLILIIMVAYGSYTFLWQSLSTAQELNPIEYSLLQGFGLIAPAFVVSAILLLFLRLLPSVLRGIRALCARQRGASATLAFAQMERRPQAATRTIVLLALTIASSTFLLTLIATKEVRTSNAAAYATSYADYAGQLPASEAHLPIADLKARYAQIPEILSANIGYTTLIQPGSVLTSNAVGPITIHAVDADTYARTVNWPAELSSQSLTSLMSQLVAHRQEATTQNLVYALVDAPLWGQLHLAPGSHFTLPADDNGDTQIQFVAVAEVPYLPGIYDTPLAPYRGIGMLTDYTSYATVIAKQSQTTLIPNQLLLKTKSDAASLAHLRSLFPGLQDRRQQTVTNQESSVHLDIIGVLIIAIVAALLLALVGTLLNSWLSASIRITSFSVLRALGMRPRQIATVLLWEQGFIYAVAILLGLGLSAMLSLFASPIVTLLDLTRPATRENLYDVPPISVTIPWFQLALLFGTVTIICLCALFFMAHLVSRPRLGQILRLNED</sequence>
<feature type="transmembrane region" description="Helical" evidence="7">
    <location>
        <begin position="32"/>
        <end position="55"/>
    </location>
</feature>
<evidence type="ECO:0000256" key="5">
    <source>
        <dbReference type="ARBA" id="ARBA00023136"/>
    </source>
</evidence>
<keyword evidence="10" id="KW-1185">Reference proteome</keyword>
<dbReference type="InterPro" id="IPR003838">
    <property type="entry name" value="ABC3_permease_C"/>
</dbReference>